<dbReference type="Proteomes" id="UP000697330">
    <property type="component" value="Unassembled WGS sequence"/>
</dbReference>
<dbReference type="OrthoDB" id="3194791at2"/>
<name>A0A921GET0_9ACTN</name>
<dbReference type="AlphaFoldDB" id="A0A921GET0"/>
<dbReference type="EMBL" id="DYWQ01000064">
    <property type="protein sequence ID" value="HJF44961.1"/>
    <property type="molecule type" value="Genomic_DNA"/>
</dbReference>
<organism evidence="2 3">
    <name type="scientific">Thermophilibacter provencensis</name>
    <dbReference type="NCBI Taxonomy" id="1852386"/>
    <lineage>
        <taxon>Bacteria</taxon>
        <taxon>Bacillati</taxon>
        <taxon>Actinomycetota</taxon>
        <taxon>Coriobacteriia</taxon>
        <taxon>Coriobacteriales</taxon>
        <taxon>Atopobiaceae</taxon>
        <taxon>Thermophilibacter</taxon>
    </lineage>
</organism>
<evidence type="ECO:0000313" key="3">
    <source>
        <dbReference type="Proteomes" id="UP000697330"/>
    </source>
</evidence>
<feature type="transmembrane region" description="Helical" evidence="1">
    <location>
        <begin position="81"/>
        <end position="100"/>
    </location>
</feature>
<sequence>MTKECSIVKGISIFLSLIGIASIAMAAIAYFLGPTVDLGIEDQGAMVLAAAVVLLFIGALELVTGVMGIRLSKDPARLKPFVVSATILTLVNLFEVFMKIGSDEDGPIWVNLLYAALAFTAIVYASRAMKGADAQ</sequence>
<evidence type="ECO:0000313" key="2">
    <source>
        <dbReference type="EMBL" id="HJF44961.1"/>
    </source>
</evidence>
<feature type="transmembrane region" description="Helical" evidence="1">
    <location>
        <begin position="12"/>
        <end position="33"/>
    </location>
</feature>
<proteinExistence type="predicted"/>
<keyword evidence="1" id="KW-1133">Transmembrane helix</keyword>
<reference evidence="2" key="2">
    <citation type="submission" date="2021-09" db="EMBL/GenBank/DDBJ databases">
        <authorList>
            <person name="Gilroy R."/>
        </authorList>
    </citation>
    <scope>NUCLEOTIDE SEQUENCE</scope>
    <source>
        <strain evidence="2">CHK124-7917</strain>
    </source>
</reference>
<accession>A0A921GET0</accession>
<gene>
    <name evidence="2" type="ORF">K8U72_04165</name>
</gene>
<protein>
    <submittedName>
        <fullName evidence="2">Uncharacterized protein</fullName>
    </submittedName>
</protein>
<dbReference type="RefSeq" id="WP_075280432.1">
    <property type="nucleotide sequence ID" value="NZ_DYWQ01000064.1"/>
</dbReference>
<feature type="transmembrane region" description="Helical" evidence="1">
    <location>
        <begin position="45"/>
        <end position="69"/>
    </location>
</feature>
<keyword evidence="1" id="KW-0472">Membrane</keyword>
<feature type="transmembrane region" description="Helical" evidence="1">
    <location>
        <begin position="106"/>
        <end position="125"/>
    </location>
</feature>
<keyword evidence="1" id="KW-0812">Transmembrane</keyword>
<comment type="caution">
    <text evidence="2">The sequence shown here is derived from an EMBL/GenBank/DDBJ whole genome shotgun (WGS) entry which is preliminary data.</text>
</comment>
<evidence type="ECO:0000256" key="1">
    <source>
        <dbReference type="SAM" id="Phobius"/>
    </source>
</evidence>
<reference evidence="2" key="1">
    <citation type="journal article" date="2021" name="PeerJ">
        <title>Extensive microbial diversity within the chicken gut microbiome revealed by metagenomics and culture.</title>
        <authorList>
            <person name="Gilroy R."/>
            <person name="Ravi A."/>
            <person name="Getino M."/>
            <person name="Pursley I."/>
            <person name="Horton D.L."/>
            <person name="Alikhan N.F."/>
            <person name="Baker D."/>
            <person name="Gharbi K."/>
            <person name="Hall N."/>
            <person name="Watson M."/>
            <person name="Adriaenssens E.M."/>
            <person name="Foster-Nyarko E."/>
            <person name="Jarju S."/>
            <person name="Secka A."/>
            <person name="Antonio M."/>
            <person name="Oren A."/>
            <person name="Chaudhuri R.R."/>
            <person name="La Ragione R."/>
            <person name="Hildebrand F."/>
            <person name="Pallen M.J."/>
        </authorList>
    </citation>
    <scope>NUCLEOTIDE SEQUENCE</scope>
    <source>
        <strain evidence="2">CHK124-7917</strain>
    </source>
</reference>